<feature type="disulfide bond" evidence="2">
    <location>
        <begin position="23"/>
        <end position="50"/>
    </location>
</feature>
<evidence type="ECO:0000256" key="4">
    <source>
        <dbReference type="SAM" id="Phobius"/>
    </source>
</evidence>
<dbReference type="OrthoDB" id="10321073at2759"/>
<comment type="caution">
    <text evidence="2">Lacks conserved residue(s) required for the propagation of feature annotation.</text>
</comment>
<evidence type="ECO:0000313" key="8">
    <source>
        <dbReference type="Proteomes" id="UP000001307"/>
    </source>
</evidence>
<gene>
    <name evidence="6" type="ORF">GSOID_T00003760001</name>
    <name evidence="7" type="ORF">GSOID_T00020006001</name>
</gene>
<feature type="compositionally biased region" description="Low complexity" evidence="3">
    <location>
        <begin position="135"/>
        <end position="152"/>
    </location>
</feature>
<accession>E4XTF5</accession>
<evidence type="ECO:0000256" key="1">
    <source>
        <dbReference type="ARBA" id="ARBA00023157"/>
    </source>
</evidence>
<protein>
    <recommendedName>
        <fullName evidence="5">CUB domain-containing protein</fullName>
    </recommendedName>
</protein>
<evidence type="ECO:0000256" key="3">
    <source>
        <dbReference type="SAM" id="MobiDB-lite"/>
    </source>
</evidence>
<sequence length="253" mass="27311">MKLSLATLSCVAYGANISKRPSCTKTVTAGDDWDQITSPNFPGDVGEAECMYIISAPEGRTIELSFASALSNCDSQSLHVVDVANDADFALCESTAELISTGNLVYSLFSSRDEAGSFALDFRLNPQNEEESKSISETTTTAQTSTSTTTEELSTMRANFAVDNPVFDKASMLGGKTDMQNKKMIKYGIIAMGFLVGGIVVWLLVRKMLGIQNGGIPEPENKLPEGTIPTHVKAINDYKEKLKSLGRELPSEE</sequence>
<feature type="region of interest" description="Disordered" evidence="3">
    <location>
        <begin position="129"/>
        <end position="152"/>
    </location>
</feature>
<evidence type="ECO:0000256" key="2">
    <source>
        <dbReference type="PROSITE-ProRule" id="PRU00059"/>
    </source>
</evidence>
<dbReference type="Proteomes" id="UP000011014">
    <property type="component" value="Unassembled WGS sequence"/>
</dbReference>
<reference evidence="6" key="1">
    <citation type="journal article" date="2010" name="Science">
        <title>Plasticity of animal genome architecture unmasked by rapid evolution of a pelagic tunicate.</title>
        <authorList>
            <person name="Denoeud F."/>
            <person name="Henriet S."/>
            <person name="Mungpakdee S."/>
            <person name="Aury J.M."/>
            <person name="Da Silva C."/>
            <person name="Brinkmann H."/>
            <person name="Mikhaleva J."/>
            <person name="Olsen L.C."/>
            <person name="Jubin C."/>
            <person name="Canestro C."/>
            <person name="Bouquet J.M."/>
            <person name="Danks G."/>
            <person name="Poulain J."/>
            <person name="Campsteijn C."/>
            <person name="Adamski M."/>
            <person name="Cross I."/>
            <person name="Yadetie F."/>
            <person name="Muffato M."/>
            <person name="Louis A."/>
            <person name="Butcher S."/>
            <person name="Tsagkogeorga G."/>
            <person name="Konrad A."/>
            <person name="Singh S."/>
            <person name="Jensen M.F."/>
            <person name="Cong E.H."/>
            <person name="Eikeseth-Otteraa H."/>
            <person name="Noel B."/>
            <person name="Anthouard V."/>
            <person name="Porcel B.M."/>
            <person name="Kachouri-Lafond R."/>
            <person name="Nishino A."/>
            <person name="Ugolini M."/>
            <person name="Chourrout P."/>
            <person name="Nishida H."/>
            <person name="Aasland R."/>
            <person name="Huzurbazar S."/>
            <person name="Westhof E."/>
            <person name="Delsuc F."/>
            <person name="Lehrach H."/>
            <person name="Reinhardt R."/>
            <person name="Weissenbach J."/>
            <person name="Roy S.W."/>
            <person name="Artiguenave F."/>
            <person name="Postlethwait J.H."/>
            <person name="Manak J.R."/>
            <person name="Thompson E.M."/>
            <person name="Jaillon O."/>
            <person name="Du Pasquier L."/>
            <person name="Boudinot P."/>
            <person name="Liberles D.A."/>
            <person name="Volff J.N."/>
            <person name="Philippe H."/>
            <person name="Lenhard B."/>
            <person name="Roest Crollius H."/>
            <person name="Wincker P."/>
            <person name="Chourrout D."/>
        </authorList>
    </citation>
    <scope>NUCLEOTIDE SEQUENCE [LARGE SCALE GENOMIC DNA]</scope>
</reference>
<dbReference type="Gene3D" id="2.60.120.290">
    <property type="entry name" value="Spermadhesin, CUB domain"/>
    <property type="match status" value="1"/>
</dbReference>
<dbReference type="EMBL" id="FN655532">
    <property type="protein sequence ID" value="CBY39440.1"/>
    <property type="molecule type" value="Genomic_DNA"/>
</dbReference>
<dbReference type="EMBL" id="FN653155">
    <property type="protein sequence ID" value="CBY13017.1"/>
    <property type="molecule type" value="Genomic_DNA"/>
</dbReference>
<dbReference type="Proteomes" id="UP000001307">
    <property type="component" value="Unassembled WGS sequence"/>
</dbReference>
<keyword evidence="4" id="KW-1133">Transmembrane helix</keyword>
<organism evidence="6">
    <name type="scientific">Oikopleura dioica</name>
    <name type="common">Tunicate</name>
    <dbReference type="NCBI Taxonomy" id="34765"/>
    <lineage>
        <taxon>Eukaryota</taxon>
        <taxon>Metazoa</taxon>
        <taxon>Chordata</taxon>
        <taxon>Tunicata</taxon>
        <taxon>Appendicularia</taxon>
        <taxon>Copelata</taxon>
        <taxon>Oikopleuridae</taxon>
        <taxon>Oikopleura</taxon>
    </lineage>
</organism>
<dbReference type="Pfam" id="PF00431">
    <property type="entry name" value="CUB"/>
    <property type="match status" value="1"/>
</dbReference>
<dbReference type="PROSITE" id="PS01180">
    <property type="entry name" value="CUB"/>
    <property type="match status" value="1"/>
</dbReference>
<evidence type="ECO:0000259" key="5">
    <source>
        <dbReference type="PROSITE" id="PS01180"/>
    </source>
</evidence>
<dbReference type="SMART" id="SM00042">
    <property type="entry name" value="CUB"/>
    <property type="match status" value="1"/>
</dbReference>
<dbReference type="SUPFAM" id="SSF49854">
    <property type="entry name" value="Spermadhesin, CUB domain"/>
    <property type="match status" value="1"/>
</dbReference>
<dbReference type="CDD" id="cd00041">
    <property type="entry name" value="CUB"/>
    <property type="match status" value="1"/>
</dbReference>
<keyword evidence="4" id="KW-0812">Transmembrane</keyword>
<dbReference type="AlphaFoldDB" id="E4XTF5"/>
<feature type="transmembrane region" description="Helical" evidence="4">
    <location>
        <begin position="184"/>
        <end position="205"/>
    </location>
</feature>
<name>E4XTF5_OIKDI</name>
<dbReference type="InterPro" id="IPR000859">
    <property type="entry name" value="CUB_dom"/>
</dbReference>
<dbReference type="InParanoid" id="E4XTF5"/>
<proteinExistence type="predicted"/>
<keyword evidence="1 2" id="KW-1015">Disulfide bond</keyword>
<keyword evidence="8" id="KW-1185">Reference proteome</keyword>
<feature type="domain" description="CUB" evidence="5">
    <location>
        <begin position="23"/>
        <end position="125"/>
    </location>
</feature>
<evidence type="ECO:0000313" key="6">
    <source>
        <dbReference type="EMBL" id="CBY13017.1"/>
    </source>
</evidence>
<evidence type="ECO:0000313" key="7">
    <source>
        <dbReference type="EMBL" id="CBY39440.1"/>
    </source>
</evidence>
<keyword evidence="4" id="KW-0472">Membrane</keyword>
<dbReference type="InterPro" id="IPR035914">
    <property type="entry name" value="Sperma_CUB_dom_sf"/>
</dbReference>